<sequence length="257" mass="29107">MEFPIAFAESVHNNDPEAIIPVFHPTEFPTLAALNTKTDSGWHFIQKQEAVDPVPKTTFTHTLTSVTDGENAWERLDYCSAANQGRPLYASVADKAISLPDPKPSIVAPTTKPTKYKYLTIVMVDDMLDIDHDLGEELWDMYKTGHSKGSARRFSGKKLLSYKLDKEFTDNVFAVEAERMLGIDISHTILGNPQPITDYKSVRRLRHQVLRRIQKCNRYVPVKSPREVYKMTGCNMELSVPLSLPTKLSRAIRCELL</sequence>
<dbReference type="VEuPathDB" id="FungiDB:PHYBLDRAFT_76907"/>
<protein>
    <submittedName>
        <fullName evidence="1">Uncharacterized protein</fullName>
    </submittedName>
</protein>
<dbReference type="RefSeq" id="XP_018299006.1">
    <property type="nucleotide sequence ID" value="XM_018443200.1"/>
</dbReference>
<dbReference type="InParanoid" id="A0A162Q8F6"/>
<organism evidence="1 2">
    <name type="scientific">Phycomyces blakesleeanus (strain ATCC 8743b / DSM 1359 / FGSC 10004 / NBRC 33097 / NRRL 1555)</name>
    <dbReference type="NCBI Taxonomy" id="763407"/>
    <lineage>
        <taxon>Eukaryota</taxon>
        <taxon>Fungi</taxon>
        <taxon>Fungi incertae sedis</taxon>
        <taxon>Mucoromycota</taxon>
        <taxon>Mucoromycotina</taxon>
        <taxon>Mucoromycetes</taxon>
        <taxon>Mucorales</taxon>
        <taxon>Phycomycetaceae</taxon>
        <taxon>Phycomyces</taxon>
    </lineage>
</organism>
<dbReference type="EMBL" id="KV440971">
    <property type="protein sequence ID" value="OAD80966.1"/>
    <property type="molecule type" value="Genomic_DNA"/>
</dbReference>
<dbReference type="OrthoDB" id="10355929at2759"/>
<proteinExistence type="predicted"/>
<reference evidence="2" key="1">
    <citation type="submission" date="2015-06" db="EMBL/GenBank/DDBJ databases">
        <title>Expansion of signal transduction pathways in fungi by whole-genome duplication.</title>
        <authorList>
            <consortium name="DOE Joint Genome Institute"/>
            <person name="Corrochano L.M."/>
            <person name="Kuo A."/>
            <person name="Marcet-Houben M."/>
            <person name="Polaino S."/>
            <person name="Salamov A."/>
            <person name="Villalobos J.M."/>
            <person name="Alvarez M.I."/>
            <person name="Avalos J."/>
            <person name="Benito E.P."/>
            <person name="Benoit I."/>
            <person name="Burger G."/>
            <person name="Camino L.P."/>
            <person name="Canovas D."/>
            <person name="Cerda-Olmedo E."/>
            <person name="Cheng J.-F."/>
            <person name="Dominguez A."/>
            <person name="Elias M."/>
            <person name="Eslava A.P."/>
            <person name="Glaser F."/>
            <person name="Grimwood J."/>
            <person name="Gutierrez G."/>
            <person name="Heitman J."/>
            <person name="Henrissat B."/>
            <person name="Iturriaga E.A."/>
            <person name="Lang B.F."/>
            <person name="Lavin J.L."/>
            <person name="Lee S."/>
            <person name="Li W."/>
            <person name="Lindquist E."/>
            <person name="Lopez-Garcia S."/>
            <person name="Luque E.M."/>
            <person name="Marcos A.T."/>
            <person name="Martin J."/>
            <person name="McCluskey K."/>
            <person name="Medina H.R."/>
            <person name="Miralles-Duran A."/>
            <person name="Miyazaki A."/>
            <person name="Munoz-Torres E."/>
            <person name="Oguiza J.A."/>
            <person name="Ohm R."/>
            <person name="Olmedo M."/>
            <person name="Orejas M."/>
            <person name="Ortiz-Castellanos L."/>
            <person name="Pisabarro A.G."/>
            <person name="Rodriguez-Romero J."/>
            <person name="Ruiz-Herrera J."/>
            <person name="Ruiz-Vazquez R."/>
            <person name="Sanz C."/>
            <person name="Schackwitz W."/>
            <person name="Schmutz J."/>
            <person name="Shahriari M."/>
            <person name="Shelest E."/>
            <person name="Silva-Franco F."/>
            <person name="Soanes D."/>
            <person name="Syed K."/>
            <person name="Tagua V.G."/>
            <person name="Talbot N.J."/>
            <person name="Thon M."/>
            <person name="De vries R.P."/>
            <person name="Wiebenga A."/>
            <person name="Yadav J.S."/>
            <person name="Braun E.L."/>
            <person name="Baker S."/>
            <person name="Garre V."/>
            <person name="Horwitz B."/>
            <person name="Torres-Martinez S."/>
            <person name="Idnurm A."/>
            <person name="Herrera-Estrella A."/>
            <person name="Gabaldon T."/>
            <person name="Grigoriev I.V."/>
        </authorList>
    </citation>
    <scope>NUCLEOTIDE SEQUENCE [LARGE SCALE GENOMIC DNA]</scope>
    <source>
        <strain evidence="2">NRRL 1555(-)</strain>
    </source>
</reference>
<evidence type="ECO:0000313" key="1">
    <source>
        <dbReference type="EMBL" id="OAD80966.1"/>
    </source>
</evidence>
<name>A0A162Q8F6_PHYB8</name>
<dbReference type="AlphaFoldDB" id="A0A162Q8F6"/>
<dbReference type="GeneID" id="29004106"/>
<gene>
    <name evidence="1" type="ORF">PHYBLDRAFT_76907</name>
</gene>
<dbReference type="Proteomes" id="UP000077315">
    <property type="component" value="Unassembled WGS sequence"/>
</dbReference>
<accession>A0A162Q8F6</accession>
<keyword evidence="2" id="KW-1185">Reference proteome</keyword>
<evidence type="ECO:0000313" key="2">
    <source>
        <dbReference type="Proteomes" id="UP000077315"/>
    </source>
</evidence>